<dbReference type="GO" id="GO:0016579">
    <property type="term" value="P:protein deubiquitination"/>
    <property type="evidence" value="ECO:0007669"/>
    <property type="project" value="InterPro"/>
</dbReference>
<evidence type="ECO:0000256" key="4">
    <source>
        <dbReference type="ARBA" id="ARBA00022786"/>
    </source>
</evidence>
<keyword evidence="3" id="KW-0645">Protease</keyword>
<feature type="region of interest" description="Disordered" evidence="10">
    <location>
        <begin position="1"/>
        <end position="89"/>
    </location>
</feature>
<evidence type="ECO:0000256" key="10">
    <source>
        <dbReference type="SAM" id="MobiDB-lite"/>
    </source>
</evidence>
<feature type="compositionally biased region" description="Acidic residues" evidence="10">
    <location>
        <begin position="533"/>
        <end position="542"/>
    </location>
</feature>
<gene>
    <name evidence="12" type="ORF">PCOS0759_LOCUS6344</name>
</gene>
<feature type="region of interest" description="Disordered" evidence="10">
    <location>
        <begin position="1154"/>
        <end position="1257"/>
    </location>
</feature>
<feature type="compositionally biased region" description="Basic and acidic residues" evidence="10">
    <location>
        <begin position="836"/>
        <end position="860"/>
    </location>
</feature>
<feature type="compositionally biased region" description="Basic and acidic residues" evidence="10">
    <location>
        <begin position="72"/>
        <end position="83"/>
    </location>
</feature>
<evidence type="ECO:0000256" key="2">
    <source>
        <dbReference type="ARBA" id="ARBA00012759"/>
    </source>
</evidence>
<dbReference type="EC" id="3.4.19.12" evidence="2"/>
<comment type="catalytic activity">
    <reaction evidence="1">
        <text>Thiol-dependent hydrolysis of ester, thioester, amide, peptide and isopeptide bonds formed by the C-terminal Gly of ubiquitin (a 76-residue protein attached to proteins as an intracellular targeting signal).</text>
        <dbReference type="EC" id="3.4.19.12"/>
    </reaction>
</comment>
<evidence type="ECO:0000256" key="5">
    <source>
        <dbReference type="ARBA" id="ARBA00022801"/>
    </source>
</evidence>
<evidence type="ECO:0000256" key="7">
    <source>
        <dbReference type="ARBA" id="ARBA00026136"/>
    </source>
</evidence>
<evidence type="ECO:0000256" key="3">
    <source>
        <dbReference type="ARBA" id="ARBA00022670"/>
    </source>
</evidence>
<feature type="region of interest" description="Disordered" evidence="10">
    <location>
        <begin position="527"/>
        <end position="546"/>
    </location>
</feature>
<dbReference type="EMBL" id="HBGD01007615">
    <property type="protein sequence ID" value="CAD9083102.1"/>
    <property type="molecule type" value="Transcribed_RNA"/>
</dbReference>
<feature type="compositionally biased region" description="Polar residues" evidence="10">
    <location>
        <begin position="1"/>
        <end position="45"/>
    </location>
</feature>
<dbReference type="Pfam" id="PF00443">
    <property type="entry name" value="UCH"/>
    <property type="match status" value="1"/>
</dbReference>
<dbReference type="PROSITE" id="PS50235">
    <property type="entry name" value="USP_3"/>
    <property type="match status" value="1"/>
</dbReference>
<organism evidence="12">
    <name type="scientific">Percolomonas cosmopolitus</name>
    <dbReference type="NCBI Taxonomy" id="63605"/>
    <lineage>
        <taxon>Eukaryota</taxon>
        <taxon>Discoba</taxon>
        <taxon>Heterolobosea</taxon>
        <taxon>Tetramitia</taxon>
        <taxon>Eutetramitia</taxon>
        <taxon>Percolomonadidae</taxon>
        <taxon>Percolomonas</taxon>
    </lineage>
</organism>
<evidence type="ECO:0000313" key="12">
    <source>
        <dbReference type="EMBL" id="CAD9083102.1"/>
    </source>
</evidence>
<dbReference type="PROSITE" id="PS00972">
    <property type="entry name" value="USP_1"/>
    <property type="match status" value="1"/>
</dbReference>
<evidence type="ECO:0000256" key="9">
    <source>
        <dbReference type="ARBA" id="ARBA00032453"/>
    </source>
</evidence>
<dbReference type="InterPro" id="IPR045578">
    <property type="entry name" value="USP47_C"/>
</dbReference>
<evidence type="ECO:0000256" key="8">
    <source>
        <dbReference type="ARBA" id="ARBA00029910"/>
    </source>
</evidence>
<accession>A0A7S1KS34</accession>
<feature type="compositionally biased region" description="Low complexity" evidence="10">
    <location>
        <begin position="1154"/>
        <end position="1167"/>
    </location>
</feature>
<dbReference type="Gene3D" id="3.90.70.10">
    <property type="entry name" value="Cysteine proteinases"/>
    <property type="match status" value="1"/>
</dbReference>
<dbReference type="SUPFAM" id="SSF54001">
    <property type="entry name" value="Cysteine proteinases"/>
    <property type="match status" value="1"/>
</dbReference>
<keyword evidence="5" id="KW-0378">Hydrolase</keyword>
<feature type="compositionally biased region" description="Basic and acidic residues" evidence="10">
    <location>
        <begin position="1218"/>
        <end position="1227"/>
    </location>
</feature>
<dbReference type="InterPro" id="IPR028889">
    <property type="entry name" value="USP"/>
</dbReference>
<feature type="domain" description="USP" evidence="11">
    <location>
        <begin position="88"/>
        <end position="431"/>
    </location>
</feature>
<evidence type="ECO:0000259" key="11">
    <source>
        <dbReference type="PROSITE" id="PS50235"/>
    </source>
</evidence>
<dbReference type="InterPro" id="IPR038765">
    <property type="entry name" value="Papain-like_cys_pep_sf"/>
</dbReference>
<dbReference type="GO" id="GO:0005829">
    <property type="term" value="C:cytosol"/>
    <property type="evidence" value="ECO:0007669"/>
    <property type="project" value="TreeGrafter"/>
</dbReference>
<proteinExistence type="predicted"/>
<protein>
    <recommendedName>
        <fullName evidence="7">Ubiquitin carboxyl-terminal hydrolase 47</fullName>
        <ecNumber evidence="2">3.4.19.12</ecNumber>
    </recommendedName>
    <alternativeName>
        <fullName evidence="8">Ubiquitin thioesterase 47</fullName>
    </alternativeName>
    <alternativeName>
        <fullName evidence="9">Ubiquitin-specific-processing protease 47</fullName>
    </alternativeName>
</protein>
<evidence type="ECO:0000256" key="6">
    <source>
        <dbReference type="ARBA" id="ARBA00022807"/>
    </source>
</evidence>
<reference evidence="12" key="1">
    <citation type="submission" date="2021-01" db="EMBL/GenBank/DDBJ databases">
        <authorList>
            <person name="Corre E."/>
            <person name="Pelletier E."/>
            <person name="Niang G."/>
            <person name="Scheremetjew M."/>
            <person name="Finn R."/>
            <person name="Kale V."/>
            <person name="Holt S."/>
            <person name="Cochrane G."/>
            <person name="Meng A."/>
            <person name="Brown T."/>
            <person name="Cohen L."/>
        </authorList>
    </citation>
    <scope>NUCLEOTIDE SEQUENCE</scope>
    <source>
        <strain evidence="12">WS</strain>
    </source>
</reference>
<keyword evidence="4" id="KW-0833">Ubl conjugation pathway</keyword>
<sequence>MPIANSDPSTSSNVEISSSDTITPKQQELAFSNAEINENATSAAPQLSGEVVNDDDVSGKQSTSGVSPKPAAHQDEKTNDSPPERNFVGLSNQGATCYLNSLIQSLYMTPEIRNALYKWRYNEELHGSAERSIPYQLQRLFVLLEKSTRRSVQTEDLTKSFGWTTRDAFVQHDINELCRVLFVALDKTFAPNLYRMREELSKTDNDNERDQIRKRYENDLESEYLMSDLYAGTMIDYIHAKDHFAPNGKPIGREREDKFLDLQLVVHNIGSLEESLRNYIKPEYLTGENKWRCDDLDATVDATKGFRFENFPSILTLHLKRFDYDRRTWQPVKLSHRIEFPFELDLKGYVPENYSQETRYELFSCLIHSGSVRSGHYYAYIKNMANNKWYEFNDSNVREISIEDVQKMYGRDEDISSYSSTNAYMLMYRRVDSMRDNNTVFHSEFIPEDLQQWVSDLNEKWEEDRQREELRRNTLTFRVHFSDHPDLRRGRISSVDIQMLNHHTLKELKLEAVKRFAQIEKRALEHRHNTRDDDNDGSEQDDKESTLWNRPEECYRIRYLERHYRMEVGKIFTEEDTILKRNFRYDASLLLQMRNEGDEWPRDQRSISVYVYFLDTVKMEFEKQITMDFDCSFTVRELREFLASKINFRGETFPPGRVGLLKKCSPFQVIDLLDEQNMDRFIEDVGLENYDDIYVEILPEEGAPCKSRRLLELQEYYYVVFVNHPGTDDYRIRYEALKTETLADMKRNISILIDIPITEFRMSLLGNDGQAESPFEGEHRKLNVVPRIWNNTKIHVERGKVLAPGEFSVNIFRYITEKEYFQRLELERKKKRARQLKKEMDDKRALKKQEEQSDEMRDDQSGASEDAQDAAAHPPATGPEAATDTSASEDTQQAAVPSSKGIPLAPVLPSQDVLLNPQLGINPPRQIPPPFTAEKIKPHVLGCSERNNLFRLVTKMIVSNSMQVSEFKELIAKALLPKEFAPENIRVRVKNSNTVDKVLAPNEERLKMLVPKLGSSTEFAFQVFNAPDTLPARPMIINIRQWFSASWTFGAASEMVLNTESVRTSEDFKKTLAPLVDIPEEHLAVYKAPYNLEYLPKRDCSEIAILDWKYETNNIFSSPFRLEHGETMLFRDMRHEEKQDPEKLKKKYQYSGWNSGLSSSSWNNSSSRKYEPEQQLRITTEFDEPITPTPNGEDVASPSGENGEGRIYPMVAVDDHDDENKENKTEENAASGEQETKRDEADPTVPEQDSSEKDKNE</sequence>
<keyword evidence="6" id="KW-0788">Thiol protease</keyword>
<dbReference type="AlphaFoldDB" id="A0A7S1KS34"/>
<dbReference type="PANTHER" id="PTHR24006">
    <property type="entry name" value="UBIQUITIN CARBOXYL-TERMINAL HYDROLASE"/>
    <property type="match status" value="1"/>
</dbReference>
<dbReference type="InterPro" id="IPR050164">
    <property type="entry name" value="Peptidase_C19"/>
</dbReference>
<dbReference type="PANTHER" id="PTHR24006:SF702">
    <property type="entry name" value="UBIQUITIN CARBOXYL-TERMINAL HYDROLASE 47"/>
    <property type="match status" value="1"/>
</dbReference>
<name>A0A7S1KS34_9EUKA</name>
<evidence type="ECO:0000256" key="1">
    <source>
        <dbReference type="ARBA" id="ARBA00000707"/>
    </source>
</evidence>
<dbReference type="GO" id="GO:0005634">
    <property type="term" value="C:nucleus"/>
    <property type="evidence" value="ECO:0007669"/>
    <property type="project" value="TreeGrafter"/>
</dbReference>
<feature type="region of interest" description="Disordered" evidence="10">
    <location>
        <begin position="833"/>
        <end position="903"/>
    </location>
</feature>
<dbReference type="Pfam" id="PF19718">
    <property type="entry name" value="USP47_C"/>
    <property type="match status" value="1"/>
</dbReference>
<feature type="compositionally biased region" description="Polar residues" evidence="10">
    <location>
        <begin position="883"/>
        <end position="896"/>
    </location>
</feature>
<dbReference type="GO" id="GO:0004843">
    <property type="term" value="F:cysteine-type deubiquitinase activity"/>
    <property type="evidence" value="ECO:0007669"/>
    <property type="project" value="InterPro"/>
</dbReference>
<dbReference type="InterPro" id="IPR001394">
    <property type="entry name" value="Peptidase_C19_UCH"/>
</dbReference>
<dbReference type="InterPro" id="IPR018200">
    <property type="entry name" value="USP_CS"/>
</dbReference>